<feature type="region of interest" description="Disordered" evidence="1">
    <location>
        <begin position="15"/>
        <end position="61"/>
    </location>
</feature>
<dbReference type="PANTHER" id="PTHR40637">
    <property type="entry name" value="ESSS SUBUNIT OF NADH:UBIQUINONE OXIDOREDUCTASE (COMPLEX I) PROTEIN"/>
    <property type="match status" value="1"/>
</dbReference>
<protein>
    <recommendedName>
        <fullName evidence="3">Complex I-ESSS</fullName>
    </recommendedName>
</protein>
<organism evidence="2">
    <name type="scientific">Chloropicon primus</name>
    <dbReference type="NCBI Taxonomy" id="1764295"/>
    <lineage>
        <taxon>Eukaryota</taxon>
        <taxon>Viridiplantae</taxon>
        <taxon>Chlorophyta</taxon>
        <taxon>Chloropicophyceae</taxon>
        <taxon>Chloropicales</taxon>
        <taxon>Chloropicaceae</taxon>
        <taxon>Chloropicon</taxon>
    </lineage>
</organism>
<reference evidence="2" key="1">
    <citation type="submission" date="2021-01" db="EMBL/GenBank/DDBJ databases">
        <authorList>
            <person name="Corre E."/>
            <person name="Pelletier E."/>
            <person name="Niang G."/>
            <person name="Scheremetjew M."/>
            <person name="Finn R."/>
            <person name="Kale V."/>
            <person name="Holt S."/>
            <person name="Cochrane G."/>
            <person name="Meng A."/>
            <person name="Brown T."/>
            <person name="Cohen L."/>
        </authorList>
    </citation>
    <scope>NUCLEOTIDE SEQUENCE</scope>
    <source>
        <strain evidence="2">CCMP1205</strain>
    </source>
</reference>
<dbReference type="AlphaFoldDB" id="A0A7S2WY97"/>
<proteinExistence type="predicted"/>
<feature type="compositionally biased region" description="Gly residues" evidence="1">
    <location>
        <begin position="20"/>
        <end position="34"/>
    </location>
</feature>
<evidence type="ECO:0008006" key="3">
    <source>
        <dbReference type="Google" id="ProtNLM"/>
    </source>
</evidence>
<evidence type="ECO:0000313" key="2">
    <source>
        <dbReference type="EMBL" id="CAD9712566.1"/>
    </source>
</evidence>
<sequence>MSGWVRGLVHGARRSVGMRSGSGSGSLKGGGPPGGFWSEGTKAKSDGLLFGETPPAPGKTRKWETWEAPWYATLVGSFVLLYVGLSAKPDNGITTWARDEASKRRYGSQDN</sequence>
<name>A0A7S2WY97_9CHLO</name>
<accession>A0A7S2WY97</accession>
<gene>
    <name evidence="2" type="ORF">CPRI1469_LOCUS1407</name>
</gene>
<evidence type="ECO:0000256" key="1">
    <source>
        <dbReference type="SAM" id="MobiDB-lite"/>
    </source>
</evidence>
<dbReference type="EMBL" id="HBHL01002392">
    <property type="protein sequence ID" value="CAD9712566.1"/>
    <property type="molecule type" value="Transcribed_RNA"/>
</dbReference>
<dbReference type="PANTHER" id="PTHR40637:SF1">
    <property type="entry name" value="ESSS SUBUNIT OF NADH:UBIQUINONE OXIDOREDUCTASE (COMPLEX I) PROTEIN"/>
    <property type="match status" value="1"/>
</dbReference>